<dbReference type="GO" id="GO:0003677">
    <property type="term" value="F:DNA binding"/>
    <property type="evidence" value="ECO:0007669"/>
    <property type="project" value="UniProtKB-KW"/>
</dbReference>
<sequence length="126" mass="13966">MEMNGNINRVFVSSDGLLGHFPWLLRCRYDIPGVSSKCCTVTSVNRVGDRTAMPEDSAWTHGCSDRRCGDRYLALPKIAARLIAAEGVEFPKTKSPMATTQGGSLKKQGPNIEKKKCVEKLERRSH</sequence>
<keyword evidence="2" id="KW-0371">Homeobox</keyword>
<protein>
    <submittedName>
        <fullName evidence="2">Homeobox protein Nkx-2.5</fullName>
    </submittedName>
</protein>
<keyword evidence="3" id="KW-1185">Reference proteome</keyword>
<accession>A0AAV1G143</accession>
<feature type="region of interest" description="Disordered" evidence="1">
    <location>
        <begin position="93"/>
        <end position="126"/>
    </location>
</feature>
<dbReference type="EMBL" id="OY660874">
    <property type="protein sequence ID" value="CAJ1067641.1"/>
    <property type="molecule type" value="Genomic_DNA"/>
</dbReference>
<organism evidence="2 3">
    <name type="scientific">Xyrichtys novacula</name>
    <name type="common">Pearly razorfish</name>
    <name type="synonym">Hemipteronotus novacula</name>
    <dbReference type="NCBI Taxonomy" id="13765"/>
    <lineage>
        <taxon>Eukaryota</taxon>
        <taxon>Metazoa</taxon>
        <taxon>Chordata</taxon>
        <taxon>Craniata</taxon>
        <taxon>Vertebrata</taxon>
        <taxon>Euteleostomi</taxon>
        <taxon>Actinopterygii</taxon>
        <taxon>Neopterygii</taxon>
        <taxon>Teleostei</taxon>
        <taxon>Neoteleostei</taxon>
        <taxon>Acanthomorphata</taxon>
        <taxon>Eupercaria</taxon>
        <taxon>Labriformes</taxon>
        <taxon>Labridae</taxon>
        <taxon>Xyrichtys</taxon>
    </lineage>
</organism>
<evidence type="ECO:0000256" key="1">
    <source>
        <dbReference type="SAM" id="MobiDB-lite"/>
    </source>
</evidence>
<proteinExistence type="predicted"/>
<dbReference type="AlphaFoldDB" id="A0AAV1G143"/>
<name>A0AAV1G143_XYRNO</name>
<evidence type="ECO:0000313" key="2">
    <source>
        <dbReference type="EMBL" id="CAJ1067641.1"/>
    </source>
</evidence>
<keyword evidence="2" id="KW-0238">DNA-binding</keyword>
<feature type="compositionally biased region" description="Basic and acidic residues" evidence="1">
    <location>
        <begin position="112"/>
        <end position="126"/>
    </location>
</feature>
<reference evidence="2" key="1">
    <citation type="submission" date="2023-08" db="EMBL/GenBank/DDBJ databases">
        <authorList>
            <person name="Alioto T."/>
            <person name="Alioto T."/>
            <person name="Gomez Garrido J."/>
        </authorList>
    </citation>
    <scope>NUCLEOTIDE SEQUENCE</scope>
</reference>
<gene>
    <name evidence="2" type="ORF">XNOV1_A028093</name>
</gene>
<evidence type="ECO:0000313" key="3">
    <source>
        <dbReference type="Proteomes" id="UP001178508"/>
    </source>
</evidence>
<dbReference type="Proteomes" id="UP001178508">
    <property type="component" value="Chromosome 11"/>
</dbReference>